<sequence length="101" mass="11635">MRRLLSFNSGWEERALNYGNGITVLYSDQCPIIDYAIKNITEASKECNVSIRLHKIDNHIEAQNSPSQYRTFNIIVDGKFLTHRIFNKEKYIGILKSGQVS</sequence>
<evidence type="ECO:0000313" key="3">
    <source>
        <dbReference type="Proteomes" id="UP000265930"/>
    </source>
</evidence>
<dbReference type="Pfam" id="PF14268">
    <property type="entry name" value="YoaP"/>
    <property type="match status" value="1"/>
</dbReference>
<comment type="caution">
    <text evidence="2">The sequence shown here is derived from an EMBL/GenBank/DDBJ whole genome shotgun (WGS) entry which is preliminary data.</text>
</comment>
<accession>A0A399IS97</accession>
<protein>
    <recommendedName>
        <fullName evidence="1">YoaP-like domain-containing protein</fullName>
    </recommendedName>
</protein>
<dbReference type="Proteomes" id="UP000265930">
    <property type="component" value="Unassembled WGS sequence"/>
</dbReference>
<evidence type="ECO:0000313" key="2">
    <source>
        <dbReference type="EMBL" id="RII35457.1"/>
    </source>
</evidence>
<gene>
    <name evidence="2" type="ORF">D2A34_09695</name>
</gene>
<feature type="domain" description="YoaP-like" evidence="1">
    <location>
        <begin position="51"/>
        <end position="90"/>
    </location>
</feature>
<proteinExistence type="predicted"/>
<organism evidence="2 3">
    <name type="scientific">Clostridium chromiireducens</name>
    <dbReference type="NCBI Taxonomy" id="225345"/>
    <lineage>
        <taxon>Bacteria</taxon>
        <taxon>Bacillati</taxon>
        <taxon>Bacillota</taxon>
        <taxon>Clostridia</taxon>
        <taxon>Eubacteriales</taxon>
        <taxon>Clostridiaceae</taxon>
        <taxon>Clostridium</taxon>
    </lineage>
</organism>
<dbReference type="AlphaFoldDB" id="A0A399IS97"/>
<evidence type="ECO:0000259" key="1">
    <source>
        <dbReference type="Pfam" id="PF14268"/>
    </source>
</evidence>
<dbReference type="RefSeq" id="WP_119366478.1">
    <property type="nucleotide sequence ID" value="NZ_QXDJ01000002.1"/>
</dbReference>
<dbReference type="EMBL" id="QXDJ01000002">
    <property type="protein sequence ID" value="RII35457.1"/>
    <property type="molecule type" value="Genomic_DNA"/>
</dbReference>
<dbReference type="InterPro" id="IPR025685">
    <property type="entry name" value="YoaP-like_dom"/>
</dbReference>
<name>A0A399IS97_9CLOT</name>
<reference evidence="2 3" key="1">
    <citation type="submission" date="2018-08" db="EMBL/GenBank/DDBJ databases">
        <title>Genome of Clostridium chromiireducens C1, DSM12136.</title>
        <authorList>
            <person name="Xing M."/>
            <person name="Wei Y."/>
            <person name="Ang E.L."/>
            <person name="Zhao H."/>
            <person name="Zhang Y."/>
        </authorList>
    </citation>
    <scope>NUCLEOTIDE SEQUENCE [LARGE SCALE GENOMIC DNA]</scope>
    <source>
        <strain evidence="2 3">C1</strain>
    </source>
</reference>